<keyword evidence="4" id="KW-0238">DNA-binding</keyword>
<evidence type="ECO:0000256" key="3">
    <source>
        <dbReference type="ARBA" id="ARBA00023015"/>
    </source>
</evidence>
<dbReference type="Gene3D" id="2.10.109.10">
    <property type="entry name" value="Umud Fragment, subunit A"/>
    <property type="match status" value="1"/>
</dbReference>
<dbReference type="Proteomes" id="UP000177583">
    <property type="component" value="Unassembled WGS sequence"/>
</dbReference>
<dbReference type="GO" id="GO:0016020">
    <property type="term" value="C:membrane"/>
    <property type="evidence" value="ECO:0007669"/>
    <property type="project" value="InterPro"/>
</dbReference>
<keyword evidence="3" id="KW-0805">Transcription regulation</keyword>
<dbReference type="CDD" id="cd06529">
    <property type="entry name" value="S24_LexA-like"/>
    <property type="match status" value="1"/>
</dbReference>
<keyword evidence="5" id="KW-0804">Transcription</keyword>
<evidence type="ECO:0000256" key="1">
    <source>
        <dbReference type="ARBA" id="ARBA00022670"/>
    </source>
</evidence>
<dbReference type="PANTHER" id="PTHR40661:SF3">
    <property type="entry name" value="FELS-1 PROPHAGE TRANSCRIPTIONAL REGULATOR"/>
    <property type="match status" value="1"/>
</dbReference>
<dbReference type="PROSITE" id="PS00501">
    <property type="entry name" value="SPASE_I_1"/>
    <property type="match status" value="1"/>
</dbReference>
<name>A0A1F6GLK7_9PROT</name>
<protein>
    <recommendedName>
        <fullName evidence="6">Peptidase S24/S26A/S26B/S26C domain-containing protein</fullName>
    </recommendedName>
</protein>
<dbReference type="InterPro" id="IPR036286">
    <property type="entry name" value="LexA/Signal_pep-like_sf"/>
</dbReference>
<dbReference type="GO" id="GO:0004252">
    <property type="term" value="F:serine-type endopeptidase activity"/>
    <property type="evidence" value="ECO:0007669"/>
    <property type="project" value="InterPro"/>
</dbReference>
<dbReference type="SUPFAM" id="SSF51306">
    <property type="entry name" value="LexA/Signal peptidase"/>
    <property type="match status" value="1"/>
</dbReference>
<dbReference type="Pfam" id="PF00717">
    <property type="entry name" value="Peptidase_S24"/>
    <property type="match status" value="1"/>
</dbReference>
<evidence type="ECO:0000256" key="2">
    <source>
        <dbReference type="ARBA" id="ARBA00022801"/>
    </source>
</evidence>
<keyword evidence="2" id="KW-0378">Hydrolase</keyword>
<dbReference type="InterPro" id="IPR015927">
    <property type="entry name" value="Peptidase_S24_S26A/B/C"/>
</dbReference>
<gene>
    <name evidence="7" type="ORF">A2557_01280</name>
</gene>
<dbReference type="GO" id="GO:0003677">
    <property type="term" value="F:DNA binding"/>
    <property type="evidence" value="ECO:0007669"/>
    <property type="project" value="UniProtKB-KW"/>
</dbReference>
<reference evidence="7 8" key="1">
    <citation type="journal article" date="2016" name="Nat. Commun.">
        <title>Thousands of microbial genomes shed light on interconnected biogeochemical processes in an aquifer system.</title>
        <authorList>
            <person name="Anantharaman K."/>
            <person name="Brown C.T."/>
            <person name="Hug L.A."/>
            <person name="Sharon I."/>
            <person name="Castelle C.J."/>
            <person name="Probst A.J."/>
            <person name="Thomas B.C."/>
            <person name="Singh A."/>
            <person name="Wilkins M.J."/>
            <person name="Karaoz U."/>
            <person name="Brodie E.L."/>
            <person name="Williams K.H."/>
            <person name="Hubbard S.S."/>
            <person name="Banfield J.F."/>
        </authorList>
    </citation>
    <scope>NUCLEOTIDE SEQUENCE [LARGE SCALE GENOMIC DNA]</scope>
</reference>
<evidence type="ECO:0000313" key="8">
    <source>
        <dbReference type="Proteomes" id="UP000177583"/>
    </source>
</evidence>
<dbReference type="PANTHER" id="PTHR40661">
    <property type="match status" value="1"/>
</dbReference>
<sequence length="153" mass="16593">MFLSGPVDPKQETLIQATFYEDVRASAGPGRYGLDHPETQELGFAPSLLNLAGITAPKNGLMLIRVEGHSMEPTLVSGDLALVEKFNGRVDEGATYVLRYGDDILVKQLQPLKSEGALRLISVNQAYKTQEITGPDLEQVEIIGKVTGKIGRV</sequence>
<dbReference type="GO" id="GO:0006508">
    <property type="term" value="P:proteolysis"/>
    <property type="evidence" value="ECO:0007669"/>
    <property type="project" value="UniProtKB-KW"/>
</dbReference>
<dbReference type="AlphaFoldDB" id="A0A1F6GLK7"/>
<evidence type="ECO:0000259" key="6">
    <source>
        <dbReference type="Pfam" id="PF00717"/>
    </source>
</evidence>
<keyword evidence="1" id="KW-0645">Protease</keyword>
<dbReference type="InterPro" id="IPR019756">
    <property type="entry name" value="Pept_S26A_signal_pept_1_Ser-AS"/>
</dbReference>
<organism evidence="7 8">
    <name type="scientific">Candidatus Lambdaproteobacteria bacterium RIFOXYD2_FULL_56_26</name>
    <dbReference type="NCBI Taxonomy" id="1817773"/>
    <lineage>
        <taxon>Bacteria</taxon>
        <taxon>Pseudomonadati</taxon>
        <taxon>Pseudomonadota</taxon>
        <taxon>Candidatus Lambdaproteobacteria</taxon>
    </lineage>
</organism>
<evidence type="ECO:0000313" key="7">
    <source>
        <dbReference type="EMBL" id="OGG99001.1"/>
    </source>
</evidence>
<comment type="caution">
    <text evidence="7">The sequence shown here is derived from an EMBL/GenBank/DDBJ whole genome shotgun (WGS) entry which is preliminary data.</text>
</comment>
<dbReference type="EMBL" id="MFNF01000062">
    <property type="protein sequence ID" value="OGG99001.1"/>
    <property type="molecule type" value="Genomic_DNA"/>
</dbReference>
<dbReference type="InterPro" id="IPR039418">
    <property type="entry name" value="LexA-like"/>
</dbReference>
<evidence type="ECO:0000256" key="5">
    <source>
        <dbReference type="ARBA" id="ARBA00023163"/>
    </source>
</evidence>
<accession>A0A1F6GLK7</accession>
<evidence type="ECO:0000256" key="4">
    <source>
        <dbReference type="ARBA" id="ARBA00023125"/>
    </source>
</evidence>
<feature type="domain" description="Peptidase S24/S26A/S26B/S26C" evidence="6">
    <location>
        <begin position="24"/>
        <end position="146"/>
    </location>
</feature>
<proteinExistence type="predicted"/>